<comment type="caution">
    <text evidence="2">The sequence shown here is derived from an EMBL/GenBank/DDBJ whole genome shotgun (WGS) entry which is preliminary data.</text>
</comment>
<name>A0A2V1N4L1_9LACO</name>
<keyword evidence="1" id="KW-0812">Transmembrane</keyword>
<dbReference type="EMBL" id="QCXQ01000001">
    <property type="protein sequence ID" value="PWG00865.1"/>
    <property type="molecule type" value="Genomic_DNA"/>
</dbReference>
<evidence type="ECO:0000313" key="3">
    <source>
        <dbReference type="Proteomes" id="UP000245080"/>
    </source>
</evidence>
<keyword evidence="3" id="KW-1185">Reference proteome</keyword>
<proteinExistence type="predicted"/>
<reference evidence="2 3" key="1">
    <citation type="journal article" date="2018" name="Int. J. Syst. Evol. Microbiol.">
        <title>Lactobacillus bambusae sp. nov., isolated from a traditional fermented Ma-bamboo shoots of Taiwan.</title>
        <authorList>
            <person name="Wang L.-T."/>
        </authorList>
    </citation>
    <scope>NUCLEOTIDE SEQUENCE [LARGE SCALE GENOMIC DNA]</scope>
    <source>
        <strain evidence="2 3">BS-W1</strain>
    </source>
</reference>
<dbReference type="InterPro" id="IPR020215">
    <property type="entry name" value="EbsA-like"/>
</dbReference>
<dbReference type="AlphaFoldDB" id="A0A2V1N4L1"/>
<feature type="transmembrane region" description="Helical" evidence="1">
    <location>
        <begin position="41"/>
        <end position="62"/>
    </location>
</feature>
<evidence type="ECO:0000313" key="2">
    <source>
        <dbReference type="EMBL" id="PWG00865.1"/>
    </source>
</evidence>
<evidence type="ECO:0000256" key="1">
    <source>
        <dbReference type="SAM" id="Phobius"/>
    </source>
</evidence>
<dbReference type="OrthoDB" id="2249688at2"/>
<protein>
    <submittedName>
        <fullName evidence="2">Pore-forming protein</fullName>
    </submittedName>
</protein>
<organism evidence="2 3">
    <name type="scientific">Levilactobacillus bambusae</name>
    <dbReference type="NCBI Taxonomy" id="2024736"/>
    <lineage>
        <taxon>Bacteria</taxon>
        <taxon>Bacillati</taxon>
        <taxon>Bacillota</taxon>
        <taxon>Bacilli</taxon>
        <taxon>Lactobacillales</taxon>
        <taxon>Lactobacillaceae</taxon>
        <taxon>Levilactobacillus</taxon>
    </lineage>
</organism>
<accession>A0A2V1N4L1</accession>
<gene>
    <name evidence="2" type="ORF">DCM90_01420</name>
</gene>
<keyword evidence="1" id="KW-0472">Membrane</keyword>
<dbReference type="Proteomes" id="UP000245080">
    <property type="component" value="Unassembled WGS sequence"/>
</dbReference>
<dbReference type="RefSeq" id="WP_109249578.1">
    <property type="nucleotide sequence ID" value="NZ_QCXQ01000001.1"/>
</dbReference>
<dbReference type="Pfam" id="PF17255">
    <property type="entry name" value="EbsA"/>
    <property type="match status" value="1"/>
</dbReference>
<feature type="transmembrane region" description="Helical" evidence="1">
    <location>
        <begin position="12"/>
        <end position="35"/>
    </location>
</feature>
<keyword evidence="1" id="KW-1133">Transmembrane helix</keyword>
<sequence>MLNQERRFLYQPGPLSTIINWSWTFSVAWLGIIIWLEATKFQWATFSIFLVFAVLCWAEVHYRNVTLKDNRLQVSRILNHHWLTIPLDDIESVTASRYRLAIIVHGRIYQFLLPHNSVLELKEIIDQTAHR</sequence>